<reference evidence="1 2" key="1">
    <citation type="journal article" date="2014" name="Agronomy (Basel)">
        <title>A Draft Genome Sequence for Ensete ventricosum, the Drought-Tolerant Tree Against Hunger.</title>
        <authorList>
            <person name="Harrison J."/>
            <person name="Moore K.A."/>
            <person name="Paszkiewicz K."/>
            <person name="Jones T."/>
            <person name="Grant M."/>
            <person name="Ambacheew D."/>
            <person name="Muzemil S."/>
            <person name="Studholme D.J."/>
        </authorList>
    </citation>
    <scope>NUCLEOTIDE SEQUENCE [LARGE SCALE GENOMIC DNA]</scope>
</reference>
<protein>
    <submittedName>
        <fullName evidence="1">Uncharacterized protein</fullName>
    </submittedName>
</protein>
<sequence>MHRPLDAKEAATVVVCGRSRGWEATQEEDGATEGKVAKGFLRLWWKQLVTRLGGNDRGRWHAWRVADGCAGKKIAGAPRVAVGKQVRSDGWEWRRLCGWEIASHANVAVIPYLSPSKGGQWRWPFPCSVTSERDGALDASYYLRTSCEGRYKATRRTTRGSWKVGDCRVRRVWAAGGCG</sequence>
<dbReference type="AlphaFoldDB" id="A0A426ZB63"/>
<accession>A0A426ZB63</accession>
<dbReference type="EMBL" id="AMZH03007497">
    <property type="protein sequence ID" value="RRT61189.1"/>
    <property type="molecule type" value="Genomic_DNA"/>
</dbReference>
<organism evidence="1 2">
    <name type="scientific">Ensete ventricosum</name>
    <name type="common">Abyssinian banana</name>
    <name type="synonym">Musa ensete</name>
    <dbReference type="NCBI Taxonomy" id="4639"/>
    <lineage>
        <taxon>Eukaryota</taxon>
        <taxon>Viridiplantae</taxon>
        <taxon>Streptophyta</taxon>
        <taxon>Embryophyta</taxon>
        <taxon>Tracheophyta</taxon>
        <taxon>Spermatophyta</taxon>
        <taxon>Magnoliopsida</taxon>
        <taxon>Liliopsida</taxon>
        <taxon>Zingiberales</taxon>
        <taxon>Musaceae</taxon>
        <taxon>Ensete</taxon>
    </lineage>
</organism>
<gene>
    <name evidence="1" type="ORF">B296_00044427</name>
</gene>
<evidence type="ECO:0000313" key="2">
    <source>
        <dbReference type="Proteomes" id="UP000287651"/>
    </source>
</evidence>
<evidence type="ECO:0000313" key="1">
    <source>
        <dbReference type="EMBL" id="RRT61189.1"/>
    </source>
</evidence>
<comment type="caution">
    <text evidence="1">The sequence shown here is derived from an EMBL/GenBank/DDBJ whole genome shotgun (WGS) entry which is preliminary data.</text>
</comment>
<proteinExistence type="predicted"/>
<name>A0A426ZB63_ENSVE</name>
<dbReference type="Proteomes" id="UP000287651">
    <property type="component" value="Unassembled WGS sequence"/>
</dbReference>